<dbReference type="PANTHER" id="PTHR30383:SF27">
    <property type="entry name" value="SPORE GERMINATION LIPASE LIPC"/>
    <property type="match status" value="1"/>
</dbReference>
<evidence type="ECO:0000256" key="1">
    <source>
        <dbReference type="SAM" id="Phobius"/>
    </source>
</evidence>
<dbReference type="InterPro" id="IPR051532">
    <property type="entry name" value="Ester_Hydrolysis_Enzymes"/>
</dbReference>
<keyword evidence="4" id="KW-1185">Reference proteome</keyword>
<protein>
    <recommendedName>
        <fullName evidence="2">SGNH hydrolase-type esterase domain-containing protein</fullName>
    </recommendedName>
</protein>
<evidence type="ECO:0000259" key="2">
    <source>
        <dbReference type="Pfam" id="PF13472"/>
    </source>
</evidence>
<keyword evidence="1" id="KW-0812">Transmembrane</keyword>
<dbReference type="AlphaFoldDB" id="A0A944CIN7"/>
<sequence length="254" mass="28988">MFHVLLLPGKTVETVMEGTHNMKKNTALAIFILIIISILAAFSLFDKEKEDKLVVALGDSLTYGYGDENGSGYIDTLKTRLNKQNSEDYNFANEAIYGLESSGILTQLSNIMVSSKLNDADYFILFIGTNDLINSNGGNLKNLQHGKIERGQEVYLQNLRAIIDTLRERNNEAPILLLGMYNPYPYSERIEFLIHEWNNEIINTIKEEKQIVFIPTNDLFKGKGKQEYFSDSLHLNDKGYNLIADRILEKYKFN</sequence>
<dbReference type="EMBL" id="QTKX01000001">
    <property type="protein sequence ID" value="MBS8263180.1"/>
    <property type="molecule type" value="Genomic_DNA"/>
</dbReference>
<dbReference type="Gene3D" id="3.40.50.1110">
    <property type="entry name" value="SGNH hydrolase"/>
    <property type="match status" value="1"/>
</dbReference>
<keyword evidence="1" id="KW-1133">Transmembrane helix</keyword>
<dbReference type="SUPFAM" id="SSF52266">
    <property type="entry name" value="SGNH hydrolase"/>
    <property type="match status" value="1"/>
</dbReference>
<feature type="domain" description="SGNH hydrolase-type esterase" evidence="2">
    <location>
        <begin position="56"/>
        <end position="241"/>
    </location>
</feature>
<dbReference type="InterPro" id="IPR013830">
    <property type="entry name" value="SGNH_hydro"/>
</dbReference>
<dbReference type="InterPro" id="IPR036514">
    <property type="entry name" value="SGNH_hydro_sf"/>
</dbReference>
<dbReference type="Pfam" id="PF13472">
    <property type="entry name" value="Lipase_GDSL_2"/>
    <property type="match status" value="1"/>
</dbReference>
<dbReference type="GO" id="GO:0004622">
    <property type="term" value="F:phosphatidylcholine lysophospholipase activity"/>
    <property type="evidence" value="ECO:0007669"/>
    <property type="project" value="TreeGrafter"/>
</dbReference>
<organism evidence="3 4">
    <name type="scientific">Mesobacillus boroniphilus</name>
    <dbReference type="NCBI Taxonomy" id="308892"/>
    <lineage>
        <taxon>Bacteria</taxon>
        <taxon>Bacillati</taxon>
        <taxon>Bacillota</taxon>
        <taxon>Bacilli</taxon>
        <taxon>Bacillales</taxon>
        <taxon>Bacillaceae</taxon>
        <taxon>Mesobacillus</taxon>
    </lineage>
</organism>
<keyword evidence="1" id="KW-0472">Membrane</keyword>
<dbReference type="RefSeq" id="WP_213366372.1">
    <property type="nucleotide sequence ID" value="NZ_QTKX01000001.1"/>
</dbReference>
<dbReference type="PANTHER" id="PTHR30383">
    <property type="entry name" value="THIOESTERASE 1/PROTEASE 1/LYSOPHOSPHOLIPASE L1"/>
    <property type="match status" value="1"/>
</dbReference>
<dbReference type="Proteomes" id="UP000761411">
    <property type="component" value="Unassembled WGS sequence"/>
</dbReference>
<reference evidence="3 4" key="1">
    <citation type="journal article" date="2021" name="Microorganisms">
        <title>Bacterial Dimethylsulfoniopropionate Biosynthesis in the East China Sea.</title>
        <authorList>
            <person name="Liu J."/>
            <person name="Zhang Y."/>
            <person name="Liu J."/>
            <person name="Zhong H."/>
            <person name="Williams B.T."/>
            <person name="Zheng Y."/>
            <person name="Curson A.R.J."/>
            <person name="Sun C."/>
            <person name="Sun H."/>
            <person name="Song D."/>
            <person name="Wagner Mackenzie B."/>
            <person name="Bermejo Martinez A."/>
            <person name="Todd J.D."/>
            <person name="Zhang X.H."/>
        </authorList>
    </citation>
    <scope>NUCLEOTIDE SEQUENCE [LARGE SCALE GENOMIC DNA]</scope>
    <source>
        <strain evidence="3 4">ESS08</strain>
    </source>
</reference>
<accession>A0A944CIN7</accession>
<name>A0A944CIN7_9BACI</name>
<evidence type="ECO:0000313" key="3">
    <source>
        <dbReference type="EMBL" id="MBS8263180.1"/>
    </source>
</evidence>
<proteinExistence type="predicted"/>
<gene>
    <name evidence="3" type="ORF">DYI25_01865</name>
</gene>
<feature type="transmembrane region" description="Helical" evidence="1">
    <location>
        <begin position="26"/>
        <end position="45"/>
    </location>
</feature>
<evidence type="ECO:0000313" key="4">
    <source>
        <dbReference type="Proteomes" id="UP000761411"/>
    </source>
</evidence>
<comment type="caution">
    <text evidence="3">The sequence shown here is derived from an EMBL/GenBank/DDBJ whole genome shotgun (WGS) entry which is preliminary data.</text>
</comment>